<accession>A0ABT1U4J2</accession>
<keyword evidence="2" id="KW-1185">Reference proteome</keyword>
<evidence type="ECO:0000313" key="1">
    <source>
        <dbReference type="EMBL" id="MCQ8128330.1"/>
    </source>
</evidence>
<reference evidence="1 2" key="1">
    <citation type="submission" date="2022-07" db="EMBL/GenBank/DDBJ databases">
        <title>Methylomonas rivi sp. nov., Methylomonas rosea sp. nov., Methylomonas aureus sp. nov. and Methylomonas subterranea sp. nov., four novel methanotrophs isolated from a freshwater creek and the deep terrestrial subsurface.</title>
        <authorList>
            <person name="Abin C."/>
            <person name="Sankaranarayanan K."/>
            <person name="Garner C."/>
            <person name="Sindelar R."/>
            <person name="Kotary K."/>
            <person name="Garner R."/>
            <person name="Barclay S."/>
            <person name="Lawson P."/>
            <person name="Krumholz L."/>
        </authorList>
    </citation>
    <scope>NUCLEOTIDE SEQUENCE [LARGE SCALE GENOMIC DNA]</scope>
    <source>
        <strain evidence="1 2">WSC-6</strain>
    </source>
</reference>
<name>A0ABT1U4J2_9GAMM</name>
<proteinExistence type="predicted"/>
<dbReference type="Proteomes" id="UP001524586">
    <property type="component" value="Unassembled WGS sequence"/>
</dbReference>
<evidence type="ECO:0000313" key="2">
    <source>
        <dbReference type="Proteomes" id="UP001524586"/>
    </source>
</evidence>
<gene>
    <name evidence="1" type="ORF">NP596_07655</name>
</gene>
<dbReference type="EMBL" id="JANIBK010000028">
    <property type="protein sequence ID" value="MCQ8128330.1"/>
    <property type="molecule type" value="Genomic_DNA"/>
</dbReference>
<comment type="caution">
    <text evidence="1">The sequence shown here is derived from an EMBL/GenBank/DDBJ whole genome shotgun (WGS) entry which is preliminary data.</text>
</comment>
<sequence length="92" mass="10603">MNSNVGWSDIKEQINYWLKVPENAVLGSGFGFRDKLTNFLKEPPNDSVVNEIVYKMKTDLPVLKEKIVSIDWVVGVNRFVITVDKERNTFDI</sequence>
<protein>
    <submittedName>
        <fullName evidence="1">Uncharacterized protein</fullName>
    </submittedName>
</protein>
<organism evidence="1 2">
    <name type="scientific">Methylomonas rivi</name>
    <dbReference type="NCBI Taxonomy" id="2952226"/>
    <lineage>
        <taxon>Bacteria</taxon>
        <taxon>Pseudomonadati</taxon>
        <taxon>Pseudomonadota</taxon>
        <taxon>Gammaproteobacteria</taxon>
        <taxon>Methylococcales</taxon>
        <taxon>Methylococcaceae</taxon>
        <taxon>Methylomonas</taxon>
    </lineage>
</organism>
<dbReference type="RefSeq" id="WP_256614713.1">
    <property type="nucleotide sequence ID" value="NZ_JANIBK010000028.1"/>
</dbReference>